<dbReference type="OrthoDB" id="6385821at2"/>
<proteinExistence type="predicted"/>
<gene>
    <name evidence="2" type="ORF">GLIP_0814</name>
</gene>
<accession>K6WYC3</accession>
<organism evidence="2 3">
    <name type="scientific">Aliiglaciecola lipolytica E3</name>
    <dbReference type="NCBI Taxonomy" id="1127673"/>
    <lineage>
        <taxon>Bacteria</taxon>
        <taxon>Pseudomonadati</taxon>
        <taxon>Pseudomonadota</taxon>
        <taxon>Gammaproteobacteria</taxon>
        <taxon>Alteromonadales</taxon>
        <taxon>Alteromonadaceae</taxon>
        <taxon>Aliiglaciecola</taxon>
    </lineage>
</organism>
<dbReference type="PIRSF" id="PIRSF028688">
    <property type="entry name" value="UCP_imp_028688"/>
    <property type="match status" value="1"/>
</dbReference>
<protein>
    <recommendedName>
        <fullName evidence="1">FlgO domain-containing protein</fullName>
    </recommendedName>
</protein>
<dbReference type="EMBL" id="BAEN01000021">
    <property type="protein sequence ID" value="GAC13459.1"/>
    <property type="molecule type" value="Genomic_DNA"/>
</dbReference>
<comment type="caution">
    <text evidence="2">The sequence shown here is derived from an EMBL/GenBank/DDBJ whole genome shotgun (WGS) entry which is preliminary data.</text>
</comment>
<dbReference type="eggNOG" id="COG5616">
    <property type="taxonomic scope" value="Bacteria"/>
</dbReference>
<dbReference type="Pfam" id="PF17680">
    <property type="entry name" value="FlgO"/>
    <property type="match status" value="1"/>
</dbReference>
<dbReference type="InterPro" id="IPR014549">
    <property type="entry name" value="FlgO"/>
</dbReference>
<dbReference type="AlphaFoldDB" id="K6WYC3"/>
<sequence>MKTLLQRVLRVKNFKIQKIYHSLWLGLVACLSACTALSESEYQPQVQYEESVPALGNVEYHTSLLANELFSRVSANRDYRYAVVSFVPVTNLQFDKNHQHPLRLLGHQLSEGMVTEASRRGFITQDYKITNDILITKEAEYALSRDVSRLAPLQNVDFYIAGTITEQQEGAIVNARIVHVESKDVVASATKFFPAELFWQREKVTTRGGMLYRTDS</sequence>
<dbReference type="InterPro" id="IPR041215">
    <property type="entry name" value="FlgO_dom"/>
</dbReference>
<name>K6WYC3_9ALTE</name>
<reference evidence="2 3" key="1">
    <citation type="journal article" date="2017" name="Antonie Van Leeuwenhoek">
        <title>Rhizobium rhizosphaerae sp. nov., a novel species isolated from rice rhizosphere.</title>
        <authorList>
            <person name="Zhao J.J."/>
            <person name="Zhang J."/>
            <person name="Zhang R.J."/>
            <person name="Zhang C.W."/>
            <person name="Yin H.Q."/>
            <person name="Zhang X.X."/>
        </authorList>
    </citation>
    <scope>NUCLEOTIDE SEQUENCE [LARGE SCALE GENOMIC DNA]</scope>
    <source>
        <strain evidence="2 3">E3</strain>
    </source>
</reference>
<evidence type="ECO:0000259" key="1">
    <source>
        <dbReference type="Pfam" id="PF17680"/>
    </source>
</evidence>
<dbReference type="Proteomes" id="UP000006334">
    <property type="component" value="Unassembled WGS sequence"/>
</dbReference>
<evidence type="ECO:0000313" key="3">
    <source>
        <dbReference type="Proteomes" id="UP000006334"/>
    </source>
</evidence>
<dbReference type="PROSITE" id="PS51257">
    <property type="entry name" value="PROKAR_LIPOPROTEIN"/>
    <property type="match status" value="1"/>
</dbReference>
<feature type="domain" description="FlgO" evidence="1">
    <location>
        <begin position="65"/>
        <end position="196"/>
    </location>
</feature>
<keyword evidence="3" id="KW-1185">Reference proteome</keyword>
<dbReference type="STRING" id="1127673.GLIP_0814"/>
<evidence type="ECO:0000313" key="2">
    <source>
        <dbReference type="EMBL" id="GAC13459.1"/>
    </source>
</evidence>